<feature type="region of interest" description="Disordered" evidence="1">
    <location>
        <begin position="47"/>
        <end position="86"/>
    </location>
</feature>
<organism evidence="2 3">
    <name type="scientific">Ladona fulva</name>
    <name type="common">Scarce chaser dragonfly</name>
    <name type="synonym">Libellula fulva</name>
    <dbReference type="NCBI Taxonomy" id="123851"/>
    <lineage>
        <taxon>Eukaryota</taxon>
        <taxon>Metazoa</taxon>
        <taxon>Ecdysozoa</taxon>
        <taxon>Arthropoda</taxon>
        <taxon>Hexapoda</taxon>
        <taxon>Insecta</taxon>
        <taxon>Pterygota</taxon>
        <taxon>Palaeoptera</taxon>
        <taxon>Odonata</taxon>
        <taxon>Epiprocta</taxon>
        <taxon>Anisoptera</taxon>
        <taxon>Libelluloidea</taxon>
        <taxon>Libellulidae</taxon>
        <taxon>Ladona</taxon>
    </lineage>
</organism>
<reference evidence="2" key="1">
    <citation type="submission" date="2013-04" db="EMBL/GenBank/DDBJ databases">
        <authorList>
            <person name="Qu J."/>
            <person name="Murali S.C."/>
            <person name="Bandaranaike D."/>
            <person name="Bellair M."/>
            <person name="Blankenburg K."/>
            <person name="Chao H."/>
            <person name="Dinh H."/>
            <person name="Doddapaneni H."/>
            <person name="Downs B."/>
            <person name="Dugan-Rocha S."/>
            <person name="Elkadiri S."/>
            <person name="Gnanaolivu R.D."/>
            <person name="Hernandez B."/>
            <person name="Javaid M."/>
            <person name="Jayaseelan J.C."/>
            <person name="Lee S."/>
            <person name="Li M."/>
            <person name="Ming W."/>
            <person name="Munidasa M."/>
            <person name="Muniz J."/>
            <person name="Nguyen L."/>
            <person name="Ongeri F."/>
            <person name="Osuji N."/>
            <person name="Pu L.-L."/>
            <person name="Puazo M."/>
            <person name="Qu C."/>
            <person name="Quiroz J."/>
            <person name="Raj R."/>
            <person name="Weissenberger G."/>
            <person name="Xin Y."/>
            <person name="Zou X."/>
            <person name="Han Y."/>
            <person name="Richards S."/>
            <person name="Worley K."/>
            <person name="Muzny D."/>
            <person name="Gibbs R."/>
        </authorList>
    </citation>
    <scope>NUCLEOTIDE SEQUENCE</scope>
    <source>
        <strain evidence="2">Sampled in the wild</strain>
    </source>
</reference>
<dbReference type="AlphaFoldDB" id="A0A8K0K863"/>
<feature type="compositionally biased region" description="Low complexity" evidence="1">
    <location>
        <begin position="131"/>
        <end position="147"/>
    </location>
</feature>
<name>A0A8K0K863_LADFU</name>
<feature type="compositionally biased region" description="Pro residues" evidence="1">
    <location>
        <begin position="113"/>
        <end position="123"/>
    </location>
</feature>
<keyword evidence="3" id="KW-1185">Reference proteome</keyword>
<protein>
    <submittedName>
        <fullName evidence="2">Uncharacterized protein</fullName>
    </submittedName>
</protein>
<dbReference type="EMBL" id="KZ308468">
    <property type="protein sequence ID" value="KAG8230162.1"/>
    <property type="molecule type" value="Genomic_DNA"/>
</dbReference>
<feature type="region of interest" description="Disordered" evidence="1">
    <location>
        <begin position="108"/>
        <end position="147"/>
    </location>
</feature>
<dbReference type="OrthoDB" id="6159439at2759"/>
<feature type="compositionally biased region" description="Low complexity" evidence="1">
    <location>
        <begin position="76"/>
        <end position="86"/>
    </location>
</feature>
<evidence type="ECO:0000256" key="1">
    <source>
        <dbReference type="SAM" id="MobiDB-lite"/>
    </source>
</evidence>
<feature type="compositionally biased region" description="Basic residues" evidence="1">
    <location>
        <begin position="18"/>
        <end position="27"/>
    </location>
</feature>
<accession>A0A8K0K863</accession>
<gene>
    <name evidence="2" type="ORF">J437_LFUL010413</name>
</gene>
<proteinExistence type="predicted"/>
<feature type="region of interest" description="Disordered" evidence="1">
    <location>
        <begin position="163"/>
        <end position="225"/>
    </location>
</feature>
<reference evidence="2" key="2">
    <citation type="submission" date="2017-10" db="EMBL/GenBank/DDBJ databases">
        <title>Ladona fulva Genome sequencing and assembly.</title>
        <authorList>
            <person name="Murali S."/>
            <person name="Richards S."/>
            <person name="Bandaranaike D."/>
            <person name="Bellair M."/>
            <person name="Blankenburg K."/>
            <person name="Chao H."/>
            <person name="Dinh H."/>
            <person name="Doddapaneni H."/>
            <person name="Dugan-Rocha S."/>
            <person name="Elkadiri S."/>
            <person name="Gnanaolivu R."/>
            <person name="Hernandez B."/>
            <person name="Skinner E."/>
            <person name="Javaid M."/>
            <person name="Lee S."/>
            <person name="Li M."/>
            <person name="Ming W."/>
            <person name="Munidasa M."/>
            <person name="Muniz J."/>
            <person name="Nguyen L."/>
            <person name="Hughes D."/>
            <person name="Osuji N."/>
            <person name="Pu L.-L."/>
            <person name="Puazo M."/>
            <person name="Qu C."/>
            <person name="Quiroz J."/>
            <person name="Raj R."/>
            <person name="Weissenberger G."/>
            <person name="Xin Y."/>
            <person name="Zou X."/>
            <person name="Han Y."/>
            <person name="Worley K."/>
            <person name="Muzny D."/>
            <person name="Gibbs R."/>
        </authorList>
    </citation>
    <scope>NUCLEOTIDE SEQUENCE</scope>
    <source>
        <strain evidence="2">Sampled in the wild</strain>
    </source>
</reference>
<feature type="compositionally biased region" description="Gly residues" evidence="1">
    <location>
        <begin position="215"/>
        <end position="225"/>
    </location>
</feature>
<evidence type="ECO:0000313" key="2">
    <source>
        <dbReference type="EMBL" id="KAG8230162.1"/>
    </source>
</evidence>
<dbReference type="Proteomes" id="UP000792457">
    <property type="component" value="Unassembled WGS sequence"/>
</dbReference>
<evidence type="ECO:0000313" key="3">
    <source>
        <dbReference type="Proteomes" id="UP000792457"/>
    </source>
</evidence>
<comment type="caution">
    <text evidence="2">The sequence shown here is derived from an EMBL/GenBank/DDBJ whole genome shotgun (WGS) entry which is preliminary data.</text>
</comment>
<feature type="region of interest" description="Disordered" evidence="1">
    <location>
        <begin position="1"/>
        <end position="28"/>
    </location>
</feature>
<sequence>MHRLESEEAGSDDQFRRNSSKRTKWKRQTAVGLELLAEAGNYVAFQRMYGTSHPPPPPPPHHHHHPSPPAPGPYGGWPYHAPSSSAASPVDLYYRQVAAVAAVTLQKPLPYRLYPPPPPPPTAAPGGTGGALAASSGLSALAAASSAASSAPLSALSGYYLQHLGRSMPPPPPGAAPGGRESPPSPPPIVDGRRGSESPPPCHRPAAVSPQGPAPGAGGATPGRA</sequence>